<evidence type="ECO:0000256" key="1">
    <source>
        <dbReference type="ARBA" id="ARBA00001526"/>
    </source>
</evidence>
<name>A0A1G9IQ24_9PSED</name>
<feature type="chain" id="PRO_5011701601" description="beta-lactamase" evidence="4">
    <location>
        <begin position="28"/>
        <end position="368"/>
    </location>
</feature>
<evidence type="ECO:0000313" key="7">
    <source>
        <dbReference type="Proteomes" id="UP000198706"/>
    </source>
</evidence>
<dbReference type="GO" id="GO:0008800">
    <property type="term" value="F:beta-lactamase activity"/>
    <property type="evidence" value="ECO:0007669"/>
    <property type="project" value="UniProtKB-EC"/>
</dbReference>
<dbReference type="PANTHER" id="PTHR35333">
    <property type="entry name" value="BETA-LACTAMASE"/>
    <property type="match status" value="1"/>
</dbReference>
<keyword evidence="7" id="KW-1185">Reference proteome</keyword>
<dbReference type="PRINTS" id="PR00118">
    <property type="entry name" value="BLACTAMASEA"/>
</dbReference>
<comment type="catalytic activity">
    <reaction evidence="1">
        <text>a beta-lactam + H2O = a substituted beta-amino acid</text>
        <dbReference type="Rhea" id="RHEA:20401"/>
        <dbReference type="ChEBI" id="CHEBI:15377"/>
        <dbReference type="ChEBI" id="CHEBI:35627"/>
        <dbReference type="ChEBI" id="CHEBI:140347"/>
        <dbReference type="EC" id="3.5.2.6"/>
    </reaction>
</comment>
<dbReference type="InterPro" id="IPR000871">
    <property type="entry name" value="Beta-lactam_class-A"/>
</dbReference>
<dbReference type="GO" id="GO:0030655">
    <property type="term" value="P:beta-lactam antibiotic catabolic process"/>
    <property type="evidence" value="ECO:0007669"/>
    <property type="project" value="InterPro"/>
</dbReference>
<organism evidence="6 7">
    <name type="scientific">Pseudomonas indica</name>
    <dbReference type="NCBI Taxonomy" id="137658"/>
    <lineage>
        <taxon>Bacteria</taxon>
        <taxon>Pseudomonadati</taxon>
        <taxon>Pseudomonadota</taxon>
        <taxon>Gammaproteobacteria</taxon>
        <taxon>Pseudomonadales</taxon>
        <taxon>Pseudomonadaceae</taxon>
        <taxon>Pseudomonas</taxon>
    </lineage>
</organism>
<dbReference type="AlphaFoldDB" id="A0A1G9IQ24"/>
<dbReference type="Gene3D" id="3.40.710.10">
    <property type="entry name" value="DD-peptidase/beta-lactamase superfamily"/>
    <property type="match status" value="1"/>
</dbReference>
<dbReference type="PANTHER" id="PTHR35333:SF3">
    <property type="entry name" value="BETA-LACTAMASE-TYPE TRANSPEPTIDASE FOLD CONTAINING PROTEIN"/>
    <property type="match status" value="1"/>
</dbReference>
<proteinExistence type="inferred from homology"/>
<evidence type="ECO:0000256" key="4">
    <source>
        <dbReference type="SAM" id="SignalP"/>
    </source>
</evidence>
<comment type="similarity">
    <text evidence="2">Belongs to the class-A beta-lactamase family.</text>
</comment>
<gene>
    <name evidence="6" type="ORF">SAMN05216186_11773</name>
</gene>
<dbReference type="Proteomes" id="UP000198706">
    <property type="component" value="Unassembled WGS sequence"/>
</dbReference>
<dbReference type="InterPro" id="IPR012338">
    <property type="entry name" value="Beta-lactam/transpept-like"/>
</dbReference>
<keyword evidence="4" id="KW-0732">Signal</keyword>
<dbReference type="STRING" id="137658.SAMN05216186_11773"/>
<dbReference type="EMBL" id="FNFD01000017">
    <property type="protein sequence ID" value="SDL27251.1"/>
    <property type="molecule type" value="Genomic_DNA"/>
</dbReference>
<dbReference type="EC" id="3.5.2.6" evidence="3"/>
<evidence type="ECO:0000259" key="5">
    <source>
        <dbReference type="Pfam" id="PF13354"/>
    </source>
</evidence>
<dbReference type="Pfam" id="PF13354">
    <property type="entry name" value="Beta-lactamase2"/>
    <property type="match status" value="1"/>
</dbReference>
<dbReference type="GO" id="GO:0046677">
    <property type="term" value="P:response to antibiotic"/>
    <property type="evidence" value="ECO:0007669"/>
    <property type="project" value="InterPro"/>
</dbReference>
<dbReference type="SUPFAM" id="SSF56601">
    <property type="entry name" value="beta-lactamase/transpeptidase-like"/>
    <property type="match status" value="1"/>
</dbReference>
<dbReference type="InterPro" id="IPR045155">
    <property type="entry name" value="Beta-lactam_cat"/>
</dbReference>
<feature type="signal peptide" evidence="4">
    <location>
        <begin position="1"/>
        <end position="27"/>
    </location>
</feature>
<protein>
    <recommendedName>
        <fullName evidence="3">beta-lactamase</fullName>
        <ecNumber evidence="3">3.5.2.6</ecNumber>
    </recommendedName>
</protein>
<evidence type="ECO:0000256" key="2">
    <source>
        <dbReference type="ARBA" id="ARBA00009009"/>
    </source>
</evidence>
<accession>A0A1G9IQ24</accession>
<evidence type="ECO:0000313" key="6">
    <source>
        <dbReference type="EMBL" id="SDL27251.1"/>
    </source>
</evidence>
<dbReference type="RefSeq" id="WP_084335840.1">
    <property type="nucleotide sequence ID" value="NZ_FNFD01000017.1"/>
</dbReference>
<sequence>MPRSPLPTSARFLPLPGLLLLCALATAATPQDAGLGWPERLLEELSRIDTDYPGEIGVFAKDLDSGLSISFRGEETWYLASGIKVPVAIAVLRGVERGEFTLDDRLRLEAYDYVDGAGETNRHPPGARLGVRFLLEQMVIHSDNSASDRLIRLVGIEAVNRVVEELAPGGFQPITPLADVRRHAYSQLHPAAFRLSGRDFLQLKQQRSDAARRATLARLLGVAPTELRPLSLGEAFEAYYATQLNSARLSAYGELLEALANGKALGAEGSAHLMGLMERVATGRKRIKAGLPTVAAFLHKTGTQRARFCDLGIVRTAGTDGDKRLIVAACTRGDSSLARSETALRLVGQAVWQSGALLPAPEELEVRR</sequence>
<reference evidence="6 7" key="1">
    <citation type="submission" date="2016-10" db="EMBL/GenBank/DDBJ databases">
        <authorList>
            <person name="de Groot N.N."/>
        </authorList>
    </citation>
    <scope>NUCLEOTIDE SEQUENCE [LARGE SCALE GENOMIC DNA]</scope>
    <source>
        <strain evidence="6 7">JCM 21544</strain>
    </source>
</reference>
<feature type="domain" description="Beta-lactamase class A catalytic" evidence="5">
    <location>
        <begin position="57"/>
        <end position="329"/>
    </location>
</feature>
<evidence type="ECO:0000256" key="3">
    <source>
        <dbReference type="ARBA" id="ARBA00012865"/>
    </source>
</evidence>